<comment type="caution">
    <text evidence="2">The sequence shown here is derived from an EMBL/GenBank/DDBJ whole genome shotgun (WGS) entry which is preliminary data.</text>
</comment>
<gene>
    <name evidence="2" type="ORF">H5410_005272</name>
</gene>
<accession>A0A9J6A5Y4</accession>
<reference evidence="2 3" key="1">
    <citation type="submission" date="2020-09" db="EMBL/GenBank/DDBJ databases">
        <title>De no assembly of potato wild relative species, Solanum commersonii.</title>
        <authorList>
            <person name="Cho K."/>
        </authorList>
    </citation>
    <scope>NUCLEOTIDE SEQUENCE [LARGE SCALE GENOMIC DNA]</scope>
    <source>
        <strain evidence="2">LZ3.2</strain>
        <tissue evidence="2">Leaf</tissue>
    </source>
</reference>
<dbReference type="AlphaFoldDB" id="A0A9J6A5Y4"/>
<feature type="compositionally biased region" description="Low complexity" evidence="1">
    <location>
        <begin position="1"/>
        <end position="18"/>
    </location>
</feature>
<proteinExistence type="predicted"/>
<evidence type="ECO:0000313" key="3">
    <source>
        <dbReference type="Proteomes" id="UP000824120"/>
    </source>
</evidence>
<sequence length="71" mass="8535">MKRFFSPISSKLPQSSSSAKMLLDPKKRIPIRDYHPDERDEIRRAYIQRGPHQPRIHEFPQSDLFGLKRRF</sequence>
<keyword evidence="3" id="KW-1185">Reference proteome</keyword>
<feature type="region of interest" description="Disordered" evidence="1">
    <location>
        <begin position="1"/>
        <end position="21"/>
    </location>
</feature>
<dbReference type="OrthoDB" id="695873at2759"/>
<evidence type="ECO:0000256" key="1">
    <source>
        <dbReference type="SAM" id="MobiDB-lite"/>
    </source>
</evidence>
<name>A0A9J6A5Y4_SOLCO</name>
<dbReference type="Proteomes" id="UP000824120">
    <property type="component" value="Chromosome 2"/>
</dbReference>
<dbReference type="EMBL" id="JACXVP010000002">
    <property type="protein sequence ID" value="KAG5620054.1"/>
    <property type="molecule type" value="Genomic_DNA"/>
</dbReference>
<evidence type="ECO:0000313" key="2">
    <source>
        <dbReference type="EMBL" id="KAG5620054.1"/>
    </source>
</evidence>
<organism evidence="2 3">
    <name type="scientific">Solanum commersonii</name>
    <name type="common">Commerson's wild potato</name>
    <name type="synonym">Commerson's nightshade</name>
    <dbReference type="NCBI Taxonomy" id="4109"/>
    <lineage>
        <taxon>Eukaryota</taxon>
        <taxon>Viridiplantae</taxon>
        <taxon>Streptophyta</taxon>
        <taxon>Embryophyta</taxon>
        <taxon>Tracheophyta</taxon>
        <taxon>Spermatophyta</taxon>
        <taxon>Magnoliopsida</taxon>
        <taxon>eudicotyledons</taxon>
        <taxon>Gunneridae</taxon>
        <taxon>Pentapetalae</taxon>
        <taxon>asterids</taxon>
        <taxon>lamiids</taxon>
        <taxon>Solanales</taxon>
        <taxon>Solanaceae</taxon>
        <taxon>Solanoideae</taxon>
        <taxon>Solaneae</taxon>
        <taxon>Solanum</taxon>
    </lineage>
</organism>
<protein>
    <submittedName>
        <fullName evidence="2">Uncharacterized protein</fullName>
    </submittedName>
</protein>